<dbReference type="SUPFAM" id="SSF56925">
    <property type="entry name" value="OMPA-like"/>
    <property type="match status" value="1"/>
</dbReference>
<evidence type="ECO:0008006" key="2">
    <source>
        <dbReference type="Google" id="ProtNLM"/>
    </source>
</evidence>
<gene>
    <name evidence="1" type="ORF">MNB_SV-9-318</name>
</gene>
<protein>
    <recommendedName>
        <fullName evidence="2">Outer membrane protein beta-barrel domain-containing protein</fullName>
    </recommendedName>
</protein>
<evidence type="ECO:0000313" key="1">
    <source>
        <dbReference type="EMBL" id="SFV50744.1"/>
    </source>
</evidence>
<dbReference type="InterPro" id="IPR011250">
    <property type="entry name" value="OMP/PagP_B-barrel"/>
</dbReference>
<dbReference type="EMBL" id="FPHG01000002">
    <property type="protein sequence ID" value="SFV50744.1"/>
    <property type="molecule type" value="Genomic_DNA"/>
</dbReference>
<organism evidence="1">
    <name type="scientific">hydrothermal vent metagenome</name>
    <dbReference type="NCBI Taxonomy" id="652676"/>
    <lineage>
        <taxon>unclassified sequences</taxon>
        <taxon>metagenomes</taxon>
        <taxon>ecological metagenomes</taxon>
    </lineage>
</organism>
<dbReference type="Gene3D" id="2.40.160.20">
    <property type="match status" value="1"/>
</dbReference>
<proteinExistence type="predicted"/>
<accession>A0A1W1BB18</accession>
<sequence length="183" mass="20215">MKKIIVSTLSVISLVSMLQADSLSDGSTGFIGVEVGNTQLKGSRYMNIYDGDTYNQFYKGSGLDIGLKLGAQNEEWRTTLALNYYDNKDEDQNYEKASVMIDYFLANSETSGMNIKPYIGATLGYMGYESTFIDESGLVYGGQAGIVLNTAMIDFDLSYRYSLFNGDQADTMGTIMFGANYLF</sequence>
<reference evidence="1" key="1">
    <citation type="submission" date="2016-10" db="EMBL/GenBank/DDBJ databases">
        <authorList>
            <person name="de Groot N.N."/>
        </authorList>
    </citation>
    <scope>NUCLEOTIDE SEQUENCE</scope>
</reference>
<dbReference type="AlphaFoldDB" id="A0A1W1BB18"/>
<name>A0A1W1BB18_9ZZZZ</name>